<dbReference type="GO" id="GO:0080146">
    <property type="term" value="F:L-cysteine desulfhydrase activity"/>
    <property type="evidence" value="ECO:0007669"/>
    <property type="project" value="TreeGrafter"/>
</dbReference>
<proteinExistence type="inferred from homology"/>
<dbReference type="EMBL" id="PRLB01000007">
    <property type="protein sequence ID" value="RAW53968.1"/>
    <property type="molecule type" value="Genomic_DNA"/>
</dbReference>
<dbReference type="PIRSF" id="PIRSF006054">
    <property type="entry name" value="UCP006054"/>
    <property type="match status" value="1"/>
</dbReference>
<protein>
    <recommendedName>
        <fullName evidence="1">UPF0597 protein C4N26_08735</fullName>
    </recommendedName>
</protein>
<evidence type="ECO:0000313" key="4">
    <source>
        <dbReference type="Proteomes" id="UP000251144"/>
    </source>
</evidence>
<dbReference type="OrthoDB" id="41906at2"/>
<evidence type="ECO:0000259" key="2">
    <source>
        <dbReference type="Pfam" id="PF03313"/>
    </source>
</evidence>
<dbReference type="GO" id="GO:0019450">
    <property type="term" value="P:L-cysteine catabolic process to pyruvate"/>
    <property type="evidence" value="ECO:0007669"/>
    <property type="project" value="TreeGrafter"/>
</dbReference>
<dbReference type="HAMAP" id="MF_01845">
    <property type="entry name" value="UPF0597"/>
    <property type="match status" value="1"/>
</dbReference>
<comment type="caution">
    <text evidence="3">The sequence shown here is derived from an EMBL/GenBank/DDBJ whole genome shotgun (WGS) entry which is preliminary data.</text>
</comment>
<feature type="domain" description="Serine dehydratase-like alpha subunit" evidence="2">
    <location>
        <begin position="89"/>
        <end position="420"/>
    </location>
</feature>
<accession>A0A329TZB5</accession>
<organism evidence="3 4">
    <name type="scientific">Faecalibacterium prausnitzii</name>
    <dbReference type="NCBI Taxonomy" id="853"/>
    <lineage>
        <taxon>Bacteria</taxon>
        <taxon>Bacillati</taxon>
        <taxon>Bacillota</taxon>
        <taxon>Clostridia</taxon>
        <taxon>Eubacteriales</taxon>
        <taxon>Oscillospiraceae</taxon>
        <taxon>Faecalibacterium</taxon>
    </lineage>
</organism>
<name>A0A329TZB5_9FIRM</name>
<dbReference type="InterPro" id="IPR021144">
    <property type="entry name" value="UPF0597"/>
</dbReference>
<dbReference type="PANTHER" id="PTHR30501:SF2">
    <property type="entry name" value="UPF0597 PROTEIN YHAM"/>
    <property type="match status" value="1"/>
</dbReference>
<comment type="similarity">
    <text evidence="1">Belongs to the UPF0597 family.</text>
</comment>
<evidence type="ECO:0000313" key="3">
    <source>
        <dbReference type="EMBL" id="RAW53968.1"/>
    </source>
</evidence>
<dbReference type="AlphaFoldDB" id="A0A329TZB5"/>
<sequence>MEKTDKRYQAYIDILREELIPAMGCTEPIAVAYAAAAARNTLGELPDKVLVEASGSMIKNVKSVIVPNTDNMKGLEAAAAAGIVAGKQEKKLEVIADVTPEQTKAIRAYLDQTDIKVRHVENGVTFDIILTVWKGEHSAQVRIAVFHTNIVHVEKDGEVLVDIPVHGDNEETLTDRSLLDMEHIWDFANTVDVEDVRSILEPQIRCNMAIAEEGLRGNYGANIGSVLLDMEGNDVRVRAKAYAAAGSDARMNGCEQPVVINSGSGNQGITTSVPVIVYARELGVSDEKLLRALTLSNLTTIHEKTPIGRLSAYCGAISAGAGAGAGIAYLCGGDYDAVIHTVVNALAVVSGVICDGAKASCAAKIATAVEAGLLGYNMYIRGNQFRAGDGIVAKGVENSLKNVGRLGKQGMKETNNEIIAIMVGC</sequence>
<dbReference type="InterPro" id="IPR005130">
    <property type="entry name" value="Ser_deHydtase-like_asu"/>
</dbReference>
<dbReference type="Pfam" id="PF03313">
    <property type="entry name" value="SDH_alpha"/>
    <property type="match status" value="1"/>
</dbReference>
<gene>
    <name evidence="3" type="ORF">C4N26_08735</name>
</gene>
<dbReference type="Proteomes" id="UP000251144">
    <property type="component" value="Unassembled WGS sequence"/>
</dbReference>
<reference evidence="3 4" key="1">
    <citation type="submission" date="2018-02" db="EMBL/GenBank/DDBJ databases">
        <title>Complete genome sequencing of Faecalibacterium prausnitzii strains isolated from the human gut.</title>
        <authorList>
            <person name="Fitzgerald B.C."/>
            <person name="Shkoporov A.N."/>
            <person name="Ross P.R."/>
            <person name="Hill C."/>
        </authorList>
    </citation>
    <scope>NUCLEOTIDE SEQUENCE [LARGE SCALE GENOMIC DNA]</scope>
    <source>
        <strain evidence="3 4">APC942/32-1</strain>
    </source>
</reference>
<evidence type="ECO:0000256" key="1">
    <source>
        <dbReference type="HAMAP-Rule" id="MF_01845"/>
    </source>
</evidence>
<dbReference type="PANTHER" id="PTHR30501">
    <property type="entry name" value="UPF0597 PROTEIN YHAM"/>
    <property type="match status" value="1"/>
</dbReference>
<dbReference type="RefSeq" id="WP_158401126.1">
    <property type="nucleotide sequence ID" value="NZ_PRLB01000007.1"/>
</dbReference>